<evidence type="ECO:0000313" key="1">
    <source>
        <dbReference type="EMBL" id="PKU76999.1"/>
    </source>
</evidence>
<dbReference type="EMBL" id="KZ502537">
    <property type="protein sequence ID" value="PKU76999.1"/>
    <property type="molecule type" value="Genomic_DNA"/>
</dbReference>
<reference evidence="1 2" key="2">
    <citation type="journal article" date="2017" name="Nature">
        <title>The Apostasia genome and the evolution of orchids.</title>
        <authorList>
            <person name="Zhang G.Q."/>
            <person name="Liu K.W."/>
            <person name="Li Z."/>
            <person name="Lohaus R."/>
            <person name="Hsiao Y.Y."/>
            <person name="Niu S.C."/>
            <person name="Wang J.Y."/>
            <person name="Lin Y.C."/>
            <person name="Xu Q."/>
            <person name="Chen L.J."/>
            <person name="Yoshida K."/>
            <person name="Fujiwara S."/>
            <person name="Wang Z.W."/>
            <person name="Zhang Y.Q."/>
            <person name="Mitsuda N."/>
            <person name="Wang M."/>
            <person name="Liu G.H."/>
            <person name="Pecoraro L."/>
            <person name="Huang H.X."/>
            <person name="Xiao X.J."/>
            <person name="Lin M."/>
            <person name="Wu X.Y."/>
            <person name="Wu W.L."/>
            <person name="Chen Y.Y."/>
            <person name="Chang S.B."/>
            <person name="Sakamoto S."/>
            <person name="Ohme-Takagi M."/>
            <person name="Yagi M."/>
            <person name="Zeng S.J."/>
            <person name="Shen C.Y."/>
            <person name="Yeh C.M."/>
            <person name="Luo Y.B."/>
            <person name="Tsai W.C."/>
            <person name="Van de Peer Y."/>
            <person name="Liu Z.J."/>
        </authorList>
    </citation>
    <scope>NUCLEOTIDE SEQUENCE [LARGE SCALE GENOMIC DNA]</scope>
    <source>
        <tissue evidence="1">The whole plant</tissue>
    </source>
</reference>
<gene>
    <name evidence="1" type="ORF">MA16_Dca001605</name>
</gene>
<dbReference type="AlphaFoldDB" id="A0A2I0WMW1"/>
<protein>
    <submittedName>
        <fullName evidence="1">Uncharacterized protein</fullName>
    </submittedName>
</protein>
<evidence type="ECO:0000313" key="2">
    <source>
        <dbReference type="Proteomes" id="UP000233837"/>
    </source>
</evidence>
<proteinExistence type="predicted"/>
<dbReference type="Proteomes" id="UP000233837">
    <property type="component" value="Unassembled WGS sequence"/>
</dbReference>
<name>A0A2I0WMW1_9ASPA</name>
<reference evidence="1 2" key="1">
    <citation type="journal article" date="2016" name="Sci. Rep.">
        <title>The Dendrobium catenatum Lindl. genome sequence provides insights into polysaccharide synthase, floral development and adaptive evolution.</title>
        <authorList>
            <person name="Zhang G.Q."/>
            <person name="Xu Q."/>
            <person name="Bian C."/>
            <person name="Tsai W.C."/>
            <person name="Yeh C.M."/>
            <person name="Liu K.W."/>
            <person name="Yoshida K."/>
            <person name="Zhang L.S."/>
            <person name="Chang S.B."/>
            <person name="Chen F."/>
            <person name="Shi Y."/>
            <person name="Su Y.Y."/>
            <person name="Zhang Y.Q."/>
            <person name="Chen L.J."/>
            <person name="Yin Y."/>
            <person name="Lin M."/>
            <person name="Huang H."/>
            <person name="Deng H."/>
            <person name="Wang Z.W."/>
            <person name="Zhu S.L."/>
            <person name="Zhao X."/>
            <person name="Deng C."/>
            <person name="Niu S.C."/>
            <person name="Huang J."/>
            <person name="Wang M."/>
            <person name="Liu G.H."/>
            <person name="Yang H.J."/>
            <person name="Xiao X.J."/>
            <person name="Hsiao Y.Y."/>
            <person name="Wu W.L."/>
            <person name="Chen Y.Y."/>
            <person name="Mitsuda N."/>
            <person name="Ohme-Takagi M."/>
            <person name="Luo Y.B."/>
            <person name="Van de Peer Y."/>
            <person name="Liu Z.J."/>
        </authorList>
    </citation>
    <scope>NUCLEOTIDE SEQUENCE [LARGE SCALE GENOMIC DNA]</scope>
    <source>
        <tissue evidence="1">The whole plant</tissue>
    </source>
</reference>
<keyword evidence="2" id="KW-1185">Reference proteome</keyword>
<organism evidence="1 2">
    <name type="scientific">Dendrobium catenatum</name>
    <dbReference type="NCBI Taxonomy" id="906689"/>
    <lineage>
        <taxon>Eukaryota</taxon>
        <taxon>Viridiplantae</taxon>
        <taxon>Streptophyta</taxon>
        <taxon>Embryophyta</taxon>
        <taxon>Tracheophyta</taxon>
        <taxon>Spermatophyta</taxon>
        <taxon>Magnoliopsida</taxon>
        <taxon>Liliopsida</taxon>
        <taxon>Asparagales</taxon>
        <taxon>Orchidaceae</taxon>
        <taxon>Epidendroideae</taxon>
        <taxon>Malaxideae</taxon>
        <taxon>Dendrobiinae</taxon>
        <taxon>Dendrobium</taxon>
    </lineage>
</organism>
<accession>A0A2I0WMW1</accession>
<sequence>MANPNQDLTGIPLAEAKQEFDKGNFFHQVPPPIALIKSGSGSLDEGTTKMNFFGGGGSAADHYERWWGGRLLWEIFWAREEDDRRRGMGRTMGIRGHVRRREGRWDSHPRYMRETWRDHDNHYVGQLENEEAIGVVVIQGSADRPGPPISVPYAAACRVKLWCPRGWNQKWETAKRSNEISFLFMAGPRLATGWRKGGRSLRVGSIFRVEDLLSCSCSLEDLRNQKVFDSN</sequence>